<feature type="transmembrane region" description="Helical" evidence="8">
    <location>
        <begin position="487"/>
        <end position="507"/>
    </location>
</feature>
<dbReference type="AlphaFoldDB" id="F9NXC6"/>
<keyword evidence="3" id="KW-0808">Transferase</keyword>
<dbReference type="eggNOG" id="ENOG502Z9GU">
    <property type="taxonomic scope" value="Bacteria"/>
</dbReference>
<keyword evidence="4 8" id="KW-0812">Transmembrane</keyword>
<dbReference type="GO" id="GO:0016757">
    <property type="term" value="F:glycosyltransferase activity"/>
    <property type="evidence" value="ECO:0007669"/>
    <property type="project" value="UniProtKB-KW"/>
</dbReference>
<gene>
    <name evidence="9" type="ORF">HMPREF1162_2104</name>
</gene>
<proteinExistence type="inferred from homology"/>
<comment type="caution">
    <text evidence="9">The sequence shown here is derived from an EMBL/GenBank/DDBJ whole genome shotgun (WGS) entry which is preliminary data.</text>
</comment>
<dbReference type="EMBL" id="AFUN01000038">
    <property type="protein sequence ID" value="EGR95504.1"/>
    <property type="molecule type" value="Genomic_DNA"/>
</dbReference>
<keyword evidence="2" id="KW-0328">Glycosyltransferase</keyword>
<evidence type="ECO:0000256" key="3">
    <source>
        <dbReference type="ARBA" id="ARBA00022679"/>
    </source>
</evidence>
<feature type="transmembrane region" description="Helical" evidence="8">
    <location>
        <begin position="428"/>
        <end position="451"/>
    </location>
</feature>
<feature type="transmembrane region" description="Helical" evidence="8">
    <location>
        <begin position="463"/>
        <end position="481"/>
    </location>
</feature>
<evidence type="ECO:0000313" key="10">
    <source>
        <dbReference type="Proteomes" id="UP000007832"/>
    </source>
</evidence>
<name>F9NXC6_9ACTN</name>
<dbReference type="NCBIfam" id="NF038066">
    <property type="entry name" value="MptB"/>
    <property type="match status" value="1"/>
</dbReference>
<accession>F9NXC6</accession>
<dbReference type="GO" id="GO:0016020">
    <property type="term" value="C:membrane"/>
    <property type="evidence" value="ECO:0007669"/>
    <property type="project" value="UniProtKB-SubCell"/>
</dbReference>
<evidence type="ECO:0000256" key="8">
    <source>
        <dbReference type="SAM" id="Phobius"/>
    </source>
</evidence>
<sequence>MVMTATASSYESQPVLAHSQPDWRRLVEVLTMGFVGSLMVTLWGWGSPQGGMPAHVRPIGVVVALGGIAGLIVMIIAWLRSRKLVGRRVLILVVWSLPLVFSPPLLSQDGWAYAAQGWILTQGMDPYLVPQGLAEALGKAVDTPWQETTAVYPPGSLWIQAAMVKIAHADPMRSVMLMRVPAVIGIALMVWAVPRLARYAGTDPDHALWLAVCCPLTTLSVVGGMHNDGLQVGLSLSALVVAVRLALIGRGWLGLVFGGALVGLAGSVKQPGVLAGVGVVALVHVNAVRHGGRQWSTRNCWSALFARIAAGAIPALAVFGGISAIHGLGLGWLNSTAGSPVSVTSDSPIAFVVQILRGSGGVPLDKLVGPATGVSLVLTVAAMIWCWVRWGPIPPCRLGLGRITSRSRDLDNAGTGQIGSPLRLQAGVMIVFAAFGASLQPWYLIGPLALLASVQLRRTHRDVVIGGVVATAILTMMQWYWSPYVCLPLVIAGYLIVWRVPKLWAFVTAAN</sequence>
<keyword evidence="5 8" id="KW-1133">Transmembrane helix</keyword>
<dbReference type="Proteomes" id="UP000007832">
    <property type="component" value="Unassembled WGS sequence"/>
</dbReference>
<organism evidence="9 10">
    <name type="scientific">[Propionibacterium] namnetense SK182B-JCVI</name>
    <dbReference type="NCBI Taxonomy" id="1051006"/>
    <lineage>
        <taxon>Bacteria</taxon>
        <taxon>Bacillati</taxon>
        <taxon>Actinomycetota</taxon>
        <taxon>Actinomycetes</taxon>
        <taxon>Propionibacteriales</taxon>
        <taxon>Propionibacteriaceae</taxon>
        <taxon>Cutibacterium</taxon>
    </lineage>
</organism>
<comment type="subcellular location">
    <subcellularLocation>
        <location evidence="1">Membrane</location>
        <topology evidence="1">Multi-pass membrane protein</topology>
    </subcellularLocation>
</comment>
<feature type="transmembrane region" description="Helical" evidence="8">
    <location>
        <begin position="26"/>
        <end position="46"/>
    </location>
</feature>
<evidence type="ECO:0000256" key="1">
    <source>
        <dbReference type="ARBA" id="ARBA00004141"/>
    </source>
</evidence>
<evidence type="ECO:0000256" key="2">
    <source>
        <dbReference type="ARBA" id="ARBA00022676"/>
    </source>
</evidence>
<reference evidence="9 10" key="1">
    <citation type="submission" date="2011-07" db="EMBL/GenBank/DDBJ databases">
        <title>Genome Sequence of Propionibacterium acnes SK182B-JCVI.</title>
        <authorList>
            <person name="Durkin A.S."/>
            <person name="Madupu R."/>
            <person name="Hostetler J."/>
            <person name="Radune D."/>
            <person name="Torralba M."/>
            <person name="Methe B."/>
            <person name="Sutton G."/>
            <person name="Strausberg R.L."/>
            <person name="Nelson K.E."/>
        </authorList>
    </citation>
    <scope>NUCLEOTIDE SEQUENCE [LARGE SCALE GENOMIC DNA]</scope>
    <source>
        <strain evidence="9 10">SK182B-JCVI</strain>
    </source>
</reference>
<evidence type="ECO:0000256" key="7">
    <source>
        <dbReference type="ARBA" id="ARBA00043987"/>
    </source>
</evidence>
<dbReference type="PATRIC" id="fig|1051006.4.peg.1842"/>
<evidence type="ECO:0000256" key="5">
    <source>
        <dbReference type="ARBA" id="ARBA00022989"/>
    </source>
</evidence>
<dbReference type="Pfam" id="PF26314">
    <property type="entry name" value="MptA_B_family"/>
    <property type="match status" value="1"/>
</dbReference>
<protein>
    <submittedName>
        <fullName evidence="9">Putative membrane protein</fullName>
    </submittedName>
</protein>
<feature type="transmembrane region" description="Helical" evidence="8">
    <location>
        <begin position="206"/>
        <end position="225"/>
    </location>
</feature>
<evidence type="ECO:0000256" key="6">
    <source>
        <dbReference type="ARBA" id="ARBA00023136"/>
    </source>
</evidence>
<dbReference type="InterPro" id="IPR049829">
    <property type="entry name" value="MptA/B-like"/>
</dbReference>
<keyword evidence="6 8" id="KW-0472">Membrane</keyword>
<feature type="transmembrane region" description="Helical" evidence="8">
    <location>
        <begin position="58"/>
        <end position="79"/>
    </location>
</feature>
<feature type="transmembrane region" description="Helical" evidence="8">
    <location>
        <begin position="304"/>
        <end position="325"/>
    </location>
</feature>
<evidence type="ECO:0000313" key="9">
    <source>
        <dbReference type="EMBL" id="EGR95504.1"/>
    </source>
</evidence>
<comment type="similarity">
    <text evidence="7">Belongs to the MptA/B family.</text>
</comment>
<evidence type="ECO:0000256" key="4">
    <source>
        <dbReference type="ARBA" id="ARBA00022692"/>
    </source>
</evidence>
<dbReference type="STRING" id="1574624.GCA_001642025_01273"/>
<feature type="transmembrane region" description="Helical" evidence="8">
    <location>
        <begin position="175"/>
        <end position="194"/>
    </location>
</feature>